<feature type="region of interest" description="Disordered" evidence="1">
    <location>
        <begin position="808"/>
        <end position="833"/>
    </location>
</feature>
<reference evidence="2 3" key="1">
    <citation type="journal article" date="2015" name="Genome Biol. Evol.">
        <title>Comparative Genomics of a Bacterivorous Green Alga Reveals Evolutionary Causalities and Consequences of Phago-Mixotrophic Mode of Nutrition.</title>
        <authorList>
            <person name="Burns J.A."/>
            <person name="Paasch A."/>
            <person name="Narechania A."/>
            <person name="Kim E."/>
        </authorList>
    </citation>
    <scope>NUCLEOTIDE SEQUENCE [LARGE SCALE GENOMIC DNA]</scope>
    <source>
        <strain evidence="2 3">PLY_AMNH</strain>
    </source>
</reference>
<accession>A0AAE0BEK1</accession>
<feature type="compositionally biased region" description="Gly residues" evidence="1">
    <location>
        <begin position="188"/>
        <end position="197"/>
    </location>
</feature>
<dbReference type="SUPFAM" id="SSF48371">
    <property type="entry name" value="ARM repeat"/>
    <property type="match status" value="1"/>
</dbReference>
<evidence type="ECO:0000256" key="1">
    <source>
        <dbReference type="SAM" id="MobiDB-lite"/>
    </source>
</evidence>
<keyword evidence="3" id="KW-1185">Reference proteome</keyword>
<feature type="compositionally biased region" description="Polar residues" evidence="1">
    <location>
        <begin position="247"/>
        <end position="257"/>
    </location>
</feature>
<dbReference type="InterPro" id="IPR016024">
    <property type="entry name" value="ARM-type_fold"/>
</dbReference>
<name>A0AAE0BEK1_9CHLO</name>
<evidence type="ECO:0000313" key="3">
    <source>
        <dbReference type="Proteomes" id="UP001190700"/>
    </source>
</evidence>
<feature type="compositionally biased region" description="Polar residues" evidence="1">
    <location>
        <begin position="559"/>
        <end position="568"/>
    </location>
</feature>
<dbReference type="InterPro" id="IPR011989">
    <property type="entry name" value="ARM-like"/>
</dbReference>
<gene>
    <name evidence="2" type="ORF">CYMTET_54741</name>
</gene>
<sequence length="1007" mass="109970">MTSPTPGVLRLDKVSAIWTTPETPMAPVEVTPLIKRTLARLVAVLDYPAVPHLRYLRELAVLAMWEACHACAHLHRAVIEVGGFEALLKIARDDWLASHVRLAAISCIEEILEELGERSLERLVDVLLTLLSPKADTRLQVHSAHALARLACISFEMRQRLSRTAAVSQLLRNLRHHQFAGMSSRTGPEGGGHGAGGTNSSAGASPGPPMTIVHRDNATSQLRASAQQQQEEEEEEEDMNGIPSHAVSPQPSPSGTRATEFEVDPEGGREAESRRSEEAAPTAALVPPEDPNAAMDAAAAAAGVLVLDPEELEWAAAPDAQQLREAVLSAILNLSVDAGNQVLLVQKGVYTLISVRFTLDLDEASRQLVLGTLANCARHPDNFSLLYKAELRCKVALTGTEGDADVDPFYADGPAVVEESRTGSHLELRDRFMRWLMEETWDEEAADMMVLSKEQSEFNELQAHTEKAAAQTRMGDIYALVEGCAPKDRTWKNRLDEQVKQCMANSQFLKYRQSRVHTMKANMEMRAARRSELADREKQAKVQECRESTRCVALLQSQASEIKRSSSPMRPVSQPAPGNSRGSSPVPGSAKSQLNRSLEGVFNLAQRPATADASGSRAGSSPGAGRSSPSSLRPSTPQTRTPSLKATASKNTLSFADSQLLSDWPSTSQVGKPEDEASPSSDHLRLSLQKSFQKFWDPKNSTGCPEPWAPKVKEYIHPYCDCEELHSSRQPRAPPKILITDRPKAAQALITYSKGMQEQDTAVFVARFNEPLPPNVQVEHVPLPKEMCAAPEDAIILGDVAEIRRASTVAHTRSGSPETPQRPPPSTNSRLSNNTRFHRAAIVASAVTGSNAGGSQQQQRRPQGADKEVVKGGGQSGMTRETHIRRTMPRGALRNPSESRTMQKVRAKLAQREEEKRWEAAERARYPQAEPRPKRAGSSRSARIREGADVMHVMRSQYAARRAAALGGEASFSSVGSYESSRTPLTLSRENTLTSLGSEYLPEPTPL</sequence>
<dbReference type="EMBL" id="LGRX02035385">
    <property type="protein sequence ID" value="KAK3235036.1"/>
    <property type="molecule type" value="Genomic_DNA"/>
</dbReference>
<feature type="region of interest" description="Disordered" evidence="1">
    <location>
        <begin position="847"/>
        <end position="948"/>
    </location>
</feature>
<comment type="caution">
    <text evidence="2">The sequence shown here is derived from an EMBL/GenBank/DDBJ whole genome shotgun (WGS) entry which is preliminary data.</text>
</comment>
<feature type="region of interest" description="Disordered" evidence="1">
    <location>
        <begin position="559"/>
        <end position="594"/>
    </location>
</feature>
<feature type="compositionally biased region" description="Polar residues" evidence="1">
    <location>
        <begin position="809"/>
        <end position="819"/>
    </location>
</feature>
<feature type="compositionally biased region" description="Low complexity" evidence="1">
    <location>
        <begin position="609"/>
        <end position="643"/>
    </location>
</feature>
<dbReference type="Proteomes" id="UP001190700">
    <property type="component" value="Unassembled WGS sequence"/>
</dbReference>
<feature type="compositionally biased region" description="Acidic residues" evidence="1">
    <location>
        <begin position="230"/>
        <end position="239"/>
    </location>
</feature>
<dbReference type="AlphaFoldDB" id="A0AAE0BEK1"/>
<feature type="compositionally biased region" description="Basic and acidic residues" evidence="1">
    <location>
        <begin position="266"/>
        <end position="278"/>
    </location>
</feature>
<dbReference type="Gene3D" id="1.25.10.10">
    <property type="entry name" value="Leucine-rich Repeat Variant"/>
    <property type="match status" value="1"/>
</dbReference>
<feature type="region of interest" description="Disordered" evidence="1">
    <location>
        <begin position="607"/>
        <end position="684"/>
    </location>
</feature>
<feature type="compositionally biased region" description="Polar residues" evidence="1">
    <location>
        <begin position="971"/>
        <end position="997"/>
    </location>
</feature>
<feature type="region of interest" description="Disordered" evidence="1">
    <location>
        <begin position="968"/>
        <end position="1007"/>
    </location>
</feature>
<proteinExistence type="predicted"/>
<evidence type="ECO:0000313" key="2">
    <source>
        <dbReference type="EMBL" id="KAK3235036.1"/>
    </source>
</evidence>
<feature type="region of interest" description="Disordered" evidence="1">
    <location>
        <begin position="181"/>
        <end position="288"/>
    </location>
</feature>
<feature type="compositionally biased region" description="Polar residues" evidence="1">
    <location>
        <begin position="644"/>
        <end position="670"/>
    </location>
</feature>
<organism evidence="2 3">
    <name type="scientific">Cymbomonas tetramitiformis</name>
    <dbReference type="NCBI Taxonomy" id="36881"/>
    <lineage>
        <taxon>Eukaryota</taxon>
        <taxon>Viridiplantae</taxon>
        <taxon>Chlorophyta</taxon>
        <taxon>Pyramimonadophyceae</taxon>
        <taxon>Pyramimonadales</taxon>
        <taxon>Pyramimonadaceae</taxon>
        <taxon>Cymbomonas</taxon>
    </lineage>
</organism>
<feature type="compositionally biased region" description="Basic and acidic residues" evidence="1">
    <location>
        <begin position="910"/>
        <end position="925"/>
    </location>
</feature>
<protein>
    <submittedName>
        <fullName evidence="2">Uncharacterized protein</fullName>
    </submittedName>
</protein>